<evidence type="ECO:0000256" key="1">
    <source>
        <dbReference type="SAM" id="MobiDB-lite"/>
    </source>
</evidence>
<gene>
    <name evidence="2" type="ORF">XYLVIOL_LOCUS6630</name>
</gene>
<evidence type="ECO:0000313" key="2">
    <source>
        <dbReference type="EMBL" id="CAL7944402.1"/>
    </source>
</evidence>
<sequence length="205" mass="23559">MCVSHLHRRSRRRRRRRDPRRRRRRRRRRLARYMRADFSFCHRLAAAFGSFPFLRVLLLRSRSVGPFALSRTAWHTRGQRNEGTGLRGTTDSVNVSLRSLSSFSRSPFLLHPHLSRVLFLAPFPRHAHLPVFIIPPSLSHTRSIGSPRARSMLALFLPTGFRLSSLVTNFKDPSLFNASPFLLVTVKRAGYANAAILCYACGPRV</sequence>
<proteinExistence type="predicted"/>
<evidence type="ECO:0000313" key="3">
    <source>
        <dbReference type="Proteomes" id="UP001642520"/>
    </source>
</evidence>
<dbReference type="Proteomes" id="UP001642520">
    <property type="component" value="Unassembled WGS sequence"/>
</dbReference>
<protein>
    <submittedName>
        <fullName evidence="2">Uncharacterized protein</fullName>
    </submittedName>
</protein>
<comment type="caution">
    <text evidence="2">The sequence shown here is derived from an EMBL/GenBank/DDBJ whole genome shotgun (WGS) entry which is preliminary data.</text>
</comment>
<accession>A0ABP1NVL4</accession>
<organism evidence="2 3">
    <name type="scientific">Xylocopa violacea</name>
    <name type="common">Violet carpenter bee</name>
    <name type="synonym">Apis violacea</name>
    <dbReference type="NCBI Taxonomy" id="135666"/>
    <lineage>
        <taxon>Eukaryota</taxon>
        <taxon>Metazoa</taxon>
        <taxon>Ecdysozoa</taxon>
        <taxon>Arthropoda</taxon>
        <taxon>Hexapoda</taxon>
        <taxon>Insecta</taxon>
        <taxon>Pterygota</taxon>
        <taxon>Neoptera</taxon>
        <taxon>Endopterygota</taxon>
        <taxon>Hymenoptera</taxon>
        <taxon>Apocrita</taxon>
        <taxon>Aculeata</taxon>
        <taxon>Apoidea</taxon>
        <taxon>Anthophila</taxon>
        <taxon>Apidae</taxon>
        <taxon>Xylocopa</taxon>
        <taxon>Xylocopa</taxon>
    </lineage>
</organism>
<feature type="region of interest" description="Disordered" evidence="1">
    <location>
        <begin position="1"/>
        <end position="26"/>
    </location>
</feature>
<name>A0ABP1NVL4_XYLVO</name>
<reference evidence="2 3" key="1">
    <citation type="submission" date="2024-08" db="EMBL/GenBank/DDBJ databases">
        <authorList>
            <person name="Will J Nash"/>
            <person name="Angela Man"/>
            <person name="Seanna McTaggart"/>
            <person name="Kendall Baker"/>
            <person name="Tom Barker"/>
            <person name="Leah Catchpole"/>
            <person name="Alex Durrant"/>
            <person name="Karim Gharbi"/>
            <person name="Naomi Irish"/>
            <person name="Gemy Kaithakottil"/>
            <person name="Debby Ku"/>
            <person name="Aaliyah Providence"/>
            <person name="Felix Shaw"/>
            <person name="David Swarbreck"/>
            <person name="Chris Watkins"/>
            <person name="Ann M. McCartney"/>
            <person name="Giulio Formenti"/>
            <person name="Alice Mouton"/>
            <person name="Noel Vella"/>
            <person name="Bjorn M von Reumont"/>
            <person name="Adriana Vella"/>
            <person name="Wilfried Haerty"/>
        </authorList>
    </citation>
    <scope>NUCLEOTIDE SEQUENCE [LARGE SCALE GENOMIC DNA]</scope>
</reference>
<dbReference type="EMBL" id="CAXAJV020001293">
    <property type="protein sequence ID" value="CAL7944402.1"/>
    <property type="molecule type" value="Genomic_DNA"/>
</dbReference>
<keyword evidence="3" id="KW-1185">Reference proteome</keyword>